<protein>
    <submittedName>
        <fullName evidence="1">Uncharacterized protein</fullName>
    </submittedName>
</protein>
<organism evidence="1 2">
    <name type="scientific">Roseicitreum antarcticum</name>
    <dbReference type="NCBI Taxonomy" id="564137"/>
    <lineage>
        <taxon>Bacteria</taxon>
        <taxon>Pseudomonadati</taxon>
        <taxon>Pseudomonadota</taxon>
        <taxon>Alphaproteobacteria</taxon>
        <taxon>Rhodobacterales</taxon>
        <taxon>Paracoccaceae</taxon>
        <taxon>Roseicitreum</taxon>
    </lineage>
</organism>
<dbReference type="AlphaFoldDB" id="A0A1H2VN80"/>
<evidence type="ECO:0000313" key="1">
    <source>
        <dbReference type="EMBL" id="SDW69738.1"/>
    </source>
</evidence>
<name>A0A1H2VN80_9RHOB</name>
<evidence type="ECO:0000313" key="2">
    <source>
        <dbReference type="Proteomes" id="UP000198539"/>
    </source>
</evidence>
<reference evidence="1 2" key="1">
    <citation type="submission" date="2016-10" db="EMBL/GenBank/DDBJ databases">
        <authorList>
            <person name="de Groot N.N."/>
        </authorList>
    </citation>
    <scope>NUCLEOTIDE SEQUENCE [LARGE SCALE GENOMIC DNA]</scope>
    <source>
        <strain evidence="1 2">CGMCC 1.8894</strain>
    </source>
</reference>
<dbReference type="EMBL" id="FNOM01000003">
    <property type="protein sequence ID" value="SDW69738.1"/>
    <property type="molecule type" value="Genomic_DNA"/>
</dbReference>
<dbReference type="STRING" id="564137.SAMN04488238_103123"/>
<keyword evidence="2" id="KW-1185">Reference proteome</keyword>
<gene>
    <name evidence="1" type="ORF">SAMN04488238_103123</name>
</gene>
<dbReference type="Proteomes" id="UP000198539">
    <property type="component" value="Unassembled WGS sequence"/>
</dbReference>
<dbReference type="RefSeq" id="WP_223814200.1">
    <property type="nucleotide sequence ID" value="NZ_CP061498.1"/>
</dbReference>
<sequence>MVTNLVSITPSEHVVFDSRRLRSLCAEYGVRGAEAVVMDAVEDISGSLFVIETACRRDRVSEIPATARHVSQMAAEIGMLSLARVARDLGIVAQRGDIVACRAIWARVVRIGDQSLAKVWQAPGLSM</sequence>
<accession>A0A1H2VN80</accession>
<proteinExistence type="predicted"/>